<comment type="subcellular location">
    <subcellularLocation>
        <location evidence="1">Cytoplasm</location>
    </subcellularLocation>
</comment>
<dbReference type="GO" id="GO:0005737">
    <property type="term" value="C:cytoplasm"/>
    <property type="evidence" value="ECO:0007669"/>
    <property type="project" value="UniProtKB-SubCell"/>
</dbReference>
<dbReference type="InterPro" id="IPR043136">
    <property type="entry name" value="B30.2/SPRY_sf"/>
</dbReference>
<sequence length="943" mass="107301">MDNESEVLFSALDALDKKQLKRFKFYLTNLSSLPSGWTPIPKGNLTAADTTDIVELMIQYNGKENLLKGARDILGKMGQNDLLSKVETWMKRKENVDPMMESDEVQDRKRISQLHKTAMRRKLEFVNEGTVEGKKSKLNRMYTTPQIVRGECEGVNTEHEVMEAEQFRSQKRPDTPFDCNELFSDGYIRTVLTEGVGGIGKTVYIQKFILDWAEGQSNQQFDFVFLLPFRILNSIKDEHYSLHRLLLKFYPELEDLKDPHAYTHCALFIFDGLDESQLNLNFENTLPAQSDSQTVETAITNLIKGEAFPSAKIWITSRPAASRQIPSEYINQVLEAQGFSDPQKEEYFRKNLDTTLATRVIKHIKTTKSLYIMCHMPLFCWMSAMVYKKLDITGKWQMNSSEFPTTLTEMLIHFLHIQTKIKNKKLHDKYEDGRDELWDRHKKNVLKLAKLALEELDIKNFMFSRDHLNKCGIDVKQTSVHSGILTEISQEVTGFFKSRMYCFIHPIIQEFLAALYVFYAYAKQDMNKLRSLSSIRYNALPLKVPLHEILNMAVDGALKSANGHLDLFLRFLLGLSLDSSQELLLGLLPDKVRSSNSIKEACRTIHEKFAENLPPERCINLFHCLLEMKNTTLYKDIKDYGMCGRTDLSPAHCSALASLLLMSEEPLEEFDLRMYKTSEEGCRRLVPVVKWCKKALLPWCKLTDASCTVIASALKARNSQLTELDLSCNDLFDPGVMQLCEGLASSNCGLEVLRLASCSLREESCKSLVPVLTSESSHLQELDLSDNDLGDEGINHLRIGLQSENCNLKSLRLSGCLISELGCGFLATALESNPACLRELDVSYNHLGEDGERLSSLCRLEKLTFSHGGACRLNRGLRKYACELTLDPNTAHQNLHISEDNKSVKHVTSAISNPSHPDRFEYSEQRCVCARLHGTNQLRDHNT</sequence>
<evidence type="ECO:0000313" key="9">
    <source>
        <dbReference type="EMBL" id="KAG5285227.1"/>
    </source>
</evidence>
<evidence type="ECO:0000313" key="10">
    <source>
        <dbReference type="Proteomes" id="UP000823561"/>
    </source>
</evidence>
<dbReference type="Pfam" id="PF13516">
    <property type="entry name" value="LRR_6"/>
    <property type="match status" value="3"/>
</dbReference>
<dbReference type="SMART" id="SM01289">
    <property type="entry name" value="PYRIN"/>
    <property type="match status" value="1"/>
</dbReference>
<dbReference type="EMBL" id="JADWDJ010000001">
    <property type="protein sequence ID" value="KAG5285227.1"/>
    <property type="molecule type" value="Genomic_DNA"/>
</dbReference>
<feature type="domain" description="Pyrin" evidence="7">
    <location>
        <begin position="1"/>
        <end position="92"/>
    </location>
</feature>
<dbReference type="GO" id="GO:0005524">
    <property type="term" value="F:ATP binding"/>
    <property type="evidence" value="ECO:0007669"/>
    <property type="project" value="UniProtKB-KW"/>
</dbReference>
<dbReference type="Pfam" id="PF05729">
    <property type="entry name" value="NACHT"/>
    <property type="match status" value="1"/>
</dbReference>
<evidence type="ECO:0000256" key="3">
    <source>
        <dbReference type="ARBA" id="ARBA00022614"/>
    </source>
</evidence>
<keyword evidence="6" id="KW-0067">ATP-binding</keyword>
<dbReference type="PROSITE" id="PS51450">
    <property type="entry name" value="LRR"/>
    <property type="match status" value="1"/>
</dbReference>
<keyword evidence="3" id="KW-0433">Leucine-rich repeat</keyword>
<dbReference type="SMART" id="SM00368">
    <property type="entry name" value="LRR_RI"/>
    <property type="match status" value="5"/>
</dbReference>
<dbReference type="InterPro" id="IPR041075">
    <property type="entry name" value="NOD1/2_WH"/>
</dbReference>
<keyword evidence="2" id="KW-0963">Cytoplasm</keyword>
<dbReference type="InterPro" id="IPR027417">
    <property type="entry name" value="P-loop_NTPase"/>
</dbReference>
<evidence type="ECO:0000256" key="6">
    <source>
        <dbReference type="ARBA" id="ARBA00022840"/>
    </source>
</evidence>
<dbReference type="SMART" id="SM01288">
    <property type="entry name" value="FISNA"/>
    <property type="match status" value="1"/>
</dbReference>
<dbReference type="Pfam" id="PF02758">
    <property type="entry name" value="PYRIN"/>
    <property type="match status" value="1"/>
</dbReference>
<keyword evidence="5" id="KW-0547">Nucleotide-binding</keyword>
<dbReference type="PROSITE" id="PS50824">
    <property type="entry name" value="DAPIN"/>
    <property type="match status" value="1"/>
</dbReference>
<name>A0AAV6HG67_9TELE</name>
<dbReference type="PROSITE" id="PS50837">
    <property type="entry name" value="NACHT"/>
    <property type="match status" value="1"/>
</dbReference>
<dbReference type="Pfam" id="PF13765">
    <property type="entry name" value="PRY"/>
    <property type="match status" value="1"/>
</dbReference>
<proteinExistence type="predicted"/>
<evidence type="ECO:0000256" key="4">
    <source>
        <dbReference type="ARBA" id="ARBA00022737"/>
    </source>
</evidence>
<dbReference type="Gene3D" id="2.60.120.920">
    <property type="match status" value="1"/>
</dbReference>
<dbReference type="SMART" id="SM00589">
    <property type="entry name" value="PRY"/>
    <property type="match status" value="1"/>
</dbReference>
<dbReference type="SUPFAM" id="SSF49899">
    <property type="entry name" value="Concanavalin A-like lectins/glucanases"/>
    <property type="match status" value="1"/>
</dbReference>
<dbReference type="PANTHER" id="PTHR24106">
    <property type="entry name" value="NACHT, LRR AND CARD DOMAINS-CONTAINING"/>
    <property type="match status" value="1"/>
</dbReference>
<dbReference type="AlphaFoldDB" id="A0AAV6HG67"/>
<dbReference type="SUPFAM" id="SSF52047">
    <property type="entry name" value="RNI-like"/>
    <property type="match status" value="1"/>
</dbReference>
<keyword evidence="4" id="KW-0677">Repeat</keyword>
<dbReference type="InterPro" id="IPR051261">
    <property type="entry name" value="NLR"/>
</dbReference>
<dbReference type="InterPro" id="IPR006574">
    <property type="entry name" value="PRY"/>
</dbReference>
<dbReference type="Gene3D" id="1.10.533.10">
    <property type="entry name" value="Death Domain, Fas"/>
    <property type="match status" value="1"/>
</dbReference>
<organism evidence="9 10">
    <name type="scientific">Alosa alosa</name>
    <name type="common">allis shad</name>
    <dbReference type="NCBI Taxonomy" id="278164"/>
    <lineage>
        <taxon>Eukaryota</taxon>
        <taxon>Metazoa</taxon>
        <taxon>Chordata</taxon>
        <taxon>Craniata</taxon>
        <taxon>Vertebrata</taxon>
        <taxon>Euteleostomi</taxon>
        <taxon>Actinopterygii</taxon>
        <taxon>Neopterygii</taxon>
        <taxon>Teleostei</taxon>
        <taxon>Clupei</taxon>
        <taxon>Clupeiformes</taxon>
        <taxon>Clupeoidei</taxon>
        <taxon>Clupeidae</taxon>
        <taxon>Alosa</taxon>
    </lineage>
</organism>
<keyword evidence="10" id="KW-1185">Reference proteome</keyword>
<dbReference type="Proteomes" id="UP000823561">
    <property type="component" value="Chromosome 1"/>
</dbReference>
<dbReference type="InterPro" id="IPR029495">
    <property type="entry name" value="NACHT-assoc"/>
</dbReference>
<evidence type="ECO:0000256" key="2">
    <source>
        <dbReference type="ARBA" id="ARBA00022490"/>
    </source>
</evidence>
<dbReference type="FunFam" id="3.40.50.300:FF:000210">
    <property type="entry name" value="Si:dkey-16p6.1"/>
    <property type="match status" value="1"/>
</dbReference>
<dbReference type="InterPro" id="IPR003879">
    <property type="entry name" value="Butyrophylin_SPRY"/>
</dbReference>
<gene>
    <name evidence="9" type="ORF">AALO_G00000960</name>
</gene>
<dbReference type="Pfam" id="PF14484">
    <property type="entry name" value="FISNA"/>
    <property type="match status" value="1"/>
</dbReference>
<evidence type="ECO:0000259" key="7">
    <source>
        <dbReference type="PROSITE" id="PS50824"/>
    </source>
</evidence>
<reference evidence="9 10" key="1">
    <citation type="submission" date="2020-10" db="EMBL/GenBank/DDBJ databases">
        <title>Chromosome-scale genome assembly of the Allis shad, Alosa alosa.</title>
        <authorList>
            <person name="Margot Z."/>
            <person name="Christophe K."/>
            <person name="Cabau C."/>
            <person name="Louis A."/>
            <person name="Berthelot C."/>
            <person name="Parey E."/>
            <person name="Roest Crollius H."/>
            <person name="Montfort J."/>
            <person name="Robinson-Rechavi M."/>
            <person name="Bucao C."/>
            <person name="Bouchez O."/>
            <person name="Gislard M."/>
            <person name="Lluch J."/>
            <person name="Milhes M."/>
            <person name="Lampietro C."/>
            <person name="Lopez Roques C."/>
            <person name="Donnadieu C."/>
            <person name="Braasch I."/>
            <person name="Desvignes T."/>
            <person name="Postlethwait J."/>
            <person name="Bobe J."/>
            <person name="Guiguen Y."/>
        </authorList>
    </citation>
    <scope>NUCLEOTIDE SEQUENCE [LARGE SCALE GENOMIC DNA]</scope>
    <source>
        <strain evidence="9">M-15738</strain>
        <tissue evidence="9">Blood</tissue>
    </source>
</reference>
<evidence type="ECO:0000256" key="1">
    <source>
        <dbReference type="ARBA" id="ARBA00004496"/>
    </source>
</evidence>
<dbReference type="PRINTS" id="PR01407">
    <property type="entry name" value="BUTYPHLNCDUF"/>
</dbReference>
<dbReference type="Pfam" id="PF17776">
    <property type="entry name" value="NLRC4_HD2"/>
    <property type="match status" value="1"/>
</dbReference>
<evidence type="ECO:0000256" key="5">
    <source>
        <dbReference type="ARBA" id="ARBA00022741"/>
    </source>
</evidence>
<dbReference type="InterPro" id="IPR041267">
    <property type="entry name" value="NLRP_HD2"/>
</dbReference>
<dbReference type="InterPro" id="IPR013320">
    <property type="entry name" value="ConA-like_dom_sf"/>
</dbReference>
<dbReference type="InterPro" id="IPR011029">
    <property type="entry name" value="DEATH-like_dom_sf"/>
</dbReference>
<dbReference type="InterPro" id="IPR007111">
    <property type="entry name" value="NACHT_NTPase"/>
</dbReference>
<evidence type="ECO:0000259" key="8">
    <source>
        <dbReference type="PROSITE" id="PS50837"/>
    </source>
</evidence>
<dbReference type="InterPro" id="IPR001611">
    <property type="entry name" value="Leu-rich_rpt"/>
</dbReference>
<accession>A0AAV6HG67</accession>
<feature type="domain" description="NACHT" evidence="8">
    <location>
        <begin position="189"/>
        <end position="321"/>
    </location>
</feature>
<protein>
    <submittedName>
        <fullName evidence="9">Uncharacterized protein</fullName>
    </submittedName>
</protein>
<dbReference type="SUPFAM" id="SSF47986">
    <property type="entry name" value="DEATH domain"/>
    <property type="match status" value="1"/>
</dbReference>
<dbReference type="InterPro" id="IPR032675">
    <property type="entry name" value="LRR_dom_sf"/>
</dbReference>
<dbReference type="InterPro" id="IPR004020">
    <property type="entry name" value="DAPIN"/>
</dbReference>
<dbReference type="Gene3D" id="3.80.10.10">
    <property type="entry name" value="Ribonuclease Inhibitor"/>
    <property type="match status" value="2"/>
</dbReference>
<dbReference type="Pfam" id="PF17779">
    <property type="entry name" value="WHD_NOD2"/>
    <property type="match status" value="1"/>
</dbReference>
<comment type="caution">
    <text evidence="9">The sequence shown here is derived from an EMBL/GenBank/DDBJ whole genome shotgun (WGS) entry which is preliminary data.</text>
</comment>
<dbReference type="Gene3D" id="3.40.50.300">
    <property type="entry name" value="P-loop containing nucleotide triphosphate hydrolases"/>
    <property type="match status" value="1"/>
</dbReference>